<feature type="compositionally biased region" description="Polar residues" evidence="7">
    <location>
        <begin position="194"/>
        <end position="204"/>
    </location>
</feature>
<dbReference type="RefSeq" id="WP_095308082.1">
    <property type="nucleotide sequence ID" value="NZ_BORC01000002.1"/>
</dbReference>
<dbReference type="GO" id="GO:0044781">
    <property type="term" value="P:bacterial-type flagellum organization"/>
    <property type="evidence" value="ECO:0007669"/>
    <property type="project" value="InterPro"/>
</dbReference>
<evidence type="ECO:0000313" key="10">
    <source>
        <dbReference type="Proteomes" id="UP000682111"/>
    </source>
</evidence>
<feature type="compositionally biased region" description="Basic and acidic residues" evidence="7">
    <location>
        <begin position="182"/>
        <end position="192"/>
    </location>
</feature>
<comment type="subcellular location">
    <subcellularLocation>
        <location evidence="1">Cell membrane</location>
    </subcellularLocation>
</comment>
<keyword evidence="2" id="KW-1003">Cell membrane</keyword>
<dbReference type="GO" id="GO:0016020">
    <property type="term" value="C:membrane"/>
    <property type="evidence" value="ECO:0007669"/>
    <property type="project" value="InterPro"/>
</dbReference>
<dbReference type="InterPro" id="IPR022781">
    <property type="entry name" value="Flagellar_biosynth_FliO"/>
</dbReference>
<proteinExistence type="predicted"/>
<evidence type="ECO:0000256" key="7">
    <source>
        <dbReference type="SAM" id="MobiDB-lite"/>
    </source>
</evidence>
<feature type="transmembrane region" description="Helical" evidence="8">
    <location>
        <begin position="72"/>
        <end position="90"/>
    </location>
</feature>
<feature type="coiled-coil region" evidence="6">
    <location>
        <begin position="137"/>
        <end position="164"/>
    </location>
</feature>
<evidence type="ECO:0000256" key="6">
    <source>
        <dbReference type="SAM" id="Coils"/>
    </source>
</evidence>
<evidence type="ECO:0000256" key="1">
    <source>
        <dbReference type="ARBA" id="ARBA00004236"/>
    </source>
</evidence>
<accession>A0A919WGT5</accession>
<evidence type="ECO:0000256" key="3">
    <source>
        <dbReference type="ARBA" id="ARBA00022692"/>
    </source>
</evidence>
<evidence type="ECO:0000256" key="2">
    <source>
        <dbReference type="ARBA" id="ARBA00022475"/>
    </source>
</evidence>
<keyword evidence="6" id="KW-0175">Coiled coil</keyword>
<keyword evidence="4 8" id="KW-1133">Transmembrane helix</keyword>
<gene>
    <name evidence="9" type="primary">fliZ</name>
    <name evidence="9" type="ORF">J27TS8_15310</name>
</gene>
<keyword evidence="5 8" id="KW-0472">Membrane</keyword>
<dbReference type="EMBL" id="BORC01000002">
    <property type="protein sequence ID" value="GIN61538.1"/>
    <property type="molecule type" value="Genomic_DNA"/>
</dbReference>
<protein>
    <submittedName>
        <fullName evidence="9">Flagellar biosynthetic protein FliZ</fullName>
    </submittedName>
</protein>
<organism evidence="9 10">
    <name type="scientific">Robertmurraya siralis</name>
    <dbReference type="NCBI Taxonomy" id="77777"/>
    <lineage>
        <taxon>Bacteria</taxon>
        <taxon>Bacillati</taxon>
        <taxon>Bacillota</taxon>
        <taxon>Bacilli</taxon>
        <taxon>Bacillales</taxon>
        <taxon>Bacillaceae</taxon>
        <taxon>Robertmurraya</taxon>
    </lineage>
</organism>
<dbReference type="AlphaFoldDB" id="A0A919WGT5"/>
<keyword evidence="3 8" id="KW-0812">Transmembrane</keyword>
<dbReference type="Proteomes" id="UP000682111">
    <property type="component" value="Unassembled WGS sequence"/>
</dbReference>
<feature type="compositionally biased region" description="Basic and acidic residues" evidence="7">
    <location>
        <begin position="210"/>
        <end position="223"/>
    </location>
</feature>
<keyword evidence="10" id="KW-1185">Reference proteome</keyword>
<evidence type="ECO:0000256" key="4">
    <source>
        <dbReference type="ARBA" id="ARBA00022989"/>
    </source>
</evidence>
<keyword evidence="9" id="KW-0969">Cilium</keyword>
<sequence length="223" mass="25616">MRVIQQSVKILLLSVVLVIGFHTEVKAEPDDSVKNMFEQEQQNVEEESEPQEIPSNEAVDESGPAGITIWDFMKMIVATIFVIALLYFLLKFINKKSHGYRDTQLIQNIGGAPVGSNRSVQIIKVGKRLLIVGVGENIQLLKEIDDEEEAREIIEEHNHKIEQLARPSDIVTKVIERTKAFQKQDQEKEKRSFSSHLKTQLDQITKQRKKMYDEMEKKGSEEK</sequence>
<name>A0A919WGT5_9BACI</name>
<keyword evidence="9" id="KW-0282">Flagellum</keyword>
<evidence type="ECO:0000256" key="5">
    <source>
        <dbReference type="ARBA" id="ARBA00023136"/>
    </source>
</evidence>
<keyword evidence="9" id="KW-0966">Cell projection</keyword>
<dbReference type="OrthoDB" id="2376965at2"/>
<reference evidence="9" key="1">
    <citation type="submission" date="2021-03" db="EMBL/GenBank/DDBJ databases">
        <title>Antimicrobial resistance genes in bacteria isolated from Japanese honey, and their potential for conferring macrolide and lincosamide resistance in the American foulbrood pathogen Paenibacillus larvae.</title>
        <authorList>
            <person name="Okamoto M."/>
            <person name="Kumagai M."/>
            <person name="Kanamori H."/>
            <person name="Takamatsu D."/>
        </authorList>
    </citation>
    <scope>NUCLEOTIDE SEQUENCE</scope>
    <source>
        <strain evidence="9">J27TS8</strain>
    </source>
</reference>
<comment type="caution">
    <text evidence="9">The sequence shown here is derived from an EMBL/GenBank/DDBJ whole genome shotgun (WGS) entry which is preliminary data.</text>
</comment>
<dbReference type="Pfam" id="PF04347">
    <property type="entry name" value="FliO"/>
    <property type="match status" value="1"/>
</dbReference>
<evidence type="ECO:0000256" key="8">
    <source>
        <dbReference type="SAM" id="Phobius"/>
    </source>
</evidence>
<evidence type="ECO:0000313" key="9">
    <source>
        <dbReference type="EMBL" id="GIN61538.1"/>
    </source>
</evidence>
<feature type="region of interest" description="Disordered" evidence="7">
    <location>
        <begin position="182"/>
        <end position="223"/>
    </location>
</feature>